<protein>
    <recommendedName>
        <fullName evidence="5">Tat pathway signal sequence domain protein</fullName>
    </recommendedName>
</protein>
<dbReference type="Proteomes" id="UP000774283">
    <property type="component" value="Unassembled WGS sequence"/>
</dbReference>
<evidence type="ECO:0008006" key="5">
    <source>
        <dbReference type="Google" id="ProtNLM"/>
    </source>
</evidence>
<gene>
    <name evidence="3" type="ORF">HF995_03025</name>
</gene>
<feature type="chain" id="PRO_5040881921" description="Tat pathway signal sequence domain protein" evidence="2">
    <location>
        <begin position="24"/>
        <end position="288"/>
    </location>
</feature>
<accession>A0A9X5IR26</accession>
<feature type="signal peptide" evidence="2">
    <location>
        <begin position="1"/>
        <end position="23"/>
    </location>
</feature>
<evidence type="ECO:0000313" key="4">
    <source>
        <dbReference type="Proteomes" id="UP000774283"/>
    </source>
</evidence>
<feature type="compositionally biased region" description="Low complexity" evidence="1">
    <location>
        <begin position="27"/>
        <end position="50"/>
    </location>
</feature>
<sequence length="288" mass="30303">MNVNRWKTAAAVLAVAALLGACSDGGDPTPTSAPSGGSSTAAPTTGGDTAEWCEPGDRAESDYTLTFGEMGAASDEWSSYLDRKWRHYLPFTFTNTMDVRCVFAITVDLAVDGAGGKATDGFSVPLMPGQSFSGQMFDLDVALGLPDTESVDAPAALAPSVTKAKSARYFGDYYDLTFEVGEREGVGSAATVPVVATTTAVSEGMPERLSSARDDDFWLLGLDGQGNVITVSRNMQPALKVPGETTTWFAIAGGGSSGYARELMPMSTYDSVKSWTFVAQPVFTNLDK</sequence>
<proteinExistence type="predicted"/>
<dbReference type="PROSITE" id="PS51257">
    <property type="entry name" value="PROKAR_LIPOPROTEIN"/>
    <property type="match status" value="1"/>
</dbReference>
<name>A0A9X5IR26_9MICO</name>
<organism evidence="3 4">
    <name type="scientific">Sanguibacter hominis ATCC BAA-789</name>
    <dbReference type="NCBI Taxonomy" id="1312740"/>
    <lineage>
        <taxon>Bacteria</taxon>
        <taxon>Bacillati</taxon>
        <taxon>Actinomycetota</taxon>
        <taxon>Actinomycetes</taxon>
        <taxon>Micrococcales</taxon>
        <taxon>Sanguibacteraceae</taxon>
        <taxon>Sanguibacter</taxon>
    </lineage>
</organism>
<evidence type="ECO:0000256" key="2">
    <source>
        <dbReference type="SAM" id="SignalP"/>
    </source>
</evidence>
<dbReference type="RefSeq" id="WP_168446302.1">
    <property type="nucleotide sequence ID" value="NZ_JAAXOW010000001.1"/>
</dbReference>
<comment type="caution">
    <text evidence="3">The sequence shown here is derived from an EMBL/GenBank/DDBJ whole genome shotgun (WGS) entry which is preliminary data.</text>
</comment>
<evidence type="ECO:0000256" key="1">
    <source>
        <dbReference type="SAM" id="MobiDB-lite"/>
    </source>
</evidence>
<reference evidence="3 4" key="1">
    <citation type="submission" date="2020-04" db="EMBL/GenBank/DDBJ databases">
        <title>MicrobeNet Type strains.</title>
        <authorList>
            <person name="Nicholson A.C."/>
        </authorList>
    </citation>
    <scope>NUCLEOTIDE SEQUENCE [LARGE SCALE GENOMIC DNA]</scope>
    <source>
        <strain evidence="3 4">ATCC BAA-789</strain>
    </source>
</reference>
<dbReference type="AlphaFoldDB" id="A0A9X5IR26"/>
<dbReference type="EMBL" id="JAAXOW010000001">
    <property type="protein sequence ID" value="NKX92253.1"/>
    <property type="molecule type" value="Genomic_DNA"/>
</dbReference>
<evidence type="ECO:0000313" key="3">
    <source>
        <dbReference type="EMBL" id="NKX92253.1"/>
    </source>
</evidence>
<keyword evidence="2" id="KW-0732">Signal</keyword>
<keyword evidence="4" id="KW-1185">Reference proteome</keyword>
<feature type="region of interest" description="Disordered" evidence="1">
    <location>
        <begin position="27"/>
        <end position="55"/>
    </location>
</feature>